<reference evidence="2" key="1">
    <citation type="journal article" date="2015" name="Genome Announc.">
        <title>Complete Genome Sequence of the Bacteriochlorophyll b-Producing Photosynthetic Bacterium Blastochloris viridis.</title>
        <authorList>
            <person name="Tsukatani Y."/>
            <person name="Hirose Y."/>
            <person name="Harada J."/>
            <person name="Misawa N."/>
            <person name="Mori K."/>
            <person name="Inoue K."/>
            <person name="Tamiaki H."/>
        </authorList>
    </citation>
    <scope>NUCLEOTIDE SEQUENCE [LARGE SCALE GENOMIC DNA]</scope>
    <source>
        <strain evidence="2">DSM 133</strain>
    </source>
</reference>
<protein>
    <submittedName>
        <fullName evidence="2">Uncharacterized protein</fullName>
    </submittedName>
</protein>
<sequence>MAEPSSYPARRRLSRRGGFAAQSPSGARPGTTRLRLSSRTRAAGPRSGTVGRKGPFSNTIPALGGRLGRDDEVKSRSGAHILDRAHQ</sequence>
<gene>
    <name evidence="2" type="ORF">BV133_1569</name>
</gene>
<organism evidence="2">
    <name type="scientific">Blastochloris viridis</name>
    <name type="common">Rhodopseudomonas viridis</name>
    <dbReference type="NCBI Taxonomy" id="1079"/>
    <lineage>
        <taxon>Bacteria</taxon>
        <taxon>Pseudomonadati</taxon>
        <taxon>Pseudomonadota</taxon>
        <taxon>Alphaproteobacteria</taxon>
        <taxon>Hyphomicrobiales</taxon>
        <taxon>Blastochloridaceae</taxon>
        <taxon>Blastochloris</taxon>
    </lineage>
</organism>
<accession>A0A182D346</accession>
<proteinExistence type="predicted"/>
<evidence type="ECO:0000313" key="2">
    <source>
        <dbReference type="EMBL" id="BAR99162.1"/>
    </source>
</evidence>
<feature type="compositionally biased region" description="Basic and acidic residues" evidence="1">
    <location>
        <begin position="67"/>
        <end position="87"/>
    </location>
</feature>
<evidence type="ECO:0000256" key="1">
    <source>
        <dbReference type="SAM" id="MobiDB-lite"/>
    </source>
</evidence>
<dbReference type="AlphaFoldDB" id="A0A182D346"/>
<feature type="region of interest" description="Disordered" evidence="1">
    <location>
        <begin position="1"/>
        <end position="87"/>
    </location>
</feature>
<name>A0A182D346_BLAVI</name>
<feature type="compositionally biased region" description="Low complexity" evidence="1">
    <location>
        <begin position="31"/>
        <end position="41"/>
    </location>
</feature>
<dbReference type="EMBL" id="AP014854">
    <property type="protein sequence ID" value="BAR99162.1"/>
    <property type="molecule type" value="Genomic_DNA"/>
</dbReference>